<feature type="domain" description="OmpR/PhoB-type" evidence="2">
    <location>
        <begin position="150"/>
        <end position="223"/>
    </location>
</feature>
<protein>
    <submittedName>
        <fullName evidence="3">OmpR/PhoB-type domain-containing protein</fullName>
    </submittedName>
</protein>
<dbReference type="eggNOG" id="COG0745">
    <property type="taxonomic scope" value="Bacteria"/>
</dbReference>
<dbReference type="AlphaFoldDB" id="C3JXM6"/>
<reference evidence="4" key="1">
    <citation type="journal article" date="2009" name="Genome Biol.">
        <title>Genomic and genetic analyses of diversity and plant interactions of Pseudomonas fluorescens.</title>
        <authorList>
            <person name="Silby M.W."/>
            <person name="Cerdeno-Tarraga A.M."/>
            <person name="Vernikos G.S."/>
            <person name="Giddens S.R."/>
            <person name="Jackson R.W."/>
            <person name="Preston G.M."/>
            <person name="Zhang X.X."/>
            <person name="Moon C.D."/>
            <person name="Gehrig S.M."/>
            <person name="Godfrey S.A."/>
            <person name="Knight C.G."/>
            <person name="Malone J.G."/>
            <person name="Robinson Z."/>
            <person name="Spiers A.J."/>
            <person name="Harris S."/>
            <person name="Challis G.L."/>
            <person name="Yaxley A.M."/>
            <person name="Harris D."/>
            <person name="Seeger K."/>
            <person name="Murphy L."/>
            <person name="Rutter S."/>
            <person name="Squares R."/>
            <person name="Quail M.A."/>
            <person name="Saunders E."/>
            <person name="Mavromatis K."/>
            <person name="Brettin T.S."/>
            <person name="Bentley S.D."/>
            <person name="Hothersall J."/>
            <person name="Stephens E."/>
            <person name="Thomas C.M."/>
            <person name="Parkhill J."/>
            <person name="Levy S.B."/>
            <person name="Rainey P.B."/>
            <person name="Thomson N.R."/>
        </authorList>
    </citation>
    <scope>NUCLEOTIDE SEQUENCE [LARGE SCALE GENOMIC DNA]</scope>
    <source>
        <strain evidence="4">SBW25</strain>
    </source>
</reference>
<reference evidence="3" key="2">
    <citation type="submission" date="2023-10" db="EMBL/GenBank/DDBJ databases">
        <authorList>
            <person name="Fortmann-Grote C."/>
        </authorList>
    </citation>
    <scope>NUCLEOTIDE SEQUENCE</scope>
    <source>
        <strain evidence="3">SBW25</strain>
    </source>
</reference>
<keyword evidence="1" id="KW-0238">DNA-binding</keyword>
<dbReference type="HOGENOM" id="CLU_1271394_0_0_6"/>
<dbReference type="InterPro" id="IPR016032">
    <property type="entry name" value="Sig_transdc_resp-reg_C-effctor"/>
</dbReference>
<dbReference type="InterPro" id="IPR001867">
    <property type="entry name" value="OmpR/PhoB-type_DNA-bd"/>
</dbReference>
<dbReference type="GO" id="GO:0006355">
    <property type="term" value="P:regulation of DNA-templated transcription"/>
    <property type="evidence" value="ECO:0007669"/>
    <property type="project" value="InterPro"/>
</dbReference>
<dbReference type="SUPFAM" id="SSF46894">
    <property type="entry name" value="C-terminal effector domain of the bipartite response regulators"/>
    <property type="match status" value="1"/>
</dbReference>
<evidence type="ECO:0000313" key="4">
    <source>
        <dbReference type="EMBL" id="CAY49898.1"/>
    </source>
</evidence>
<evidence type="ECO:0000313" key="3">
    <source>
        <dbReference type="EMBL" id="CAI2797860.1"/>
    </source>
</evidence>
<dbReference type="EMBL" id="AM181176">
    <property type="protein sequence ID" value="CAY49898.1"/>
    <property type="molecule type" value="Genomic_DNA"/>
</dbReference>
<evidence type="ECO:0000259" key="2">
    <source>
        <dbReference type="SMART" id="SM00862"/>
    </source>
</evidence>
<dbReference type="InterPro" id="IPR036388">
    <property type="entry name" value="WH-like_DNA-bd_sf"/>
</dbReference>
<dbReference type="Gene3D" id="1.10.10.10">
    <property type="entry name" value="Winged helix-like DNA-binding domain superfamily/Winged helix DNA-binding domain"/>
    <property type="match status" value="1"/>
</dbReference>
<sequence>MMHFSNVLAIARTQSKSEDFREFIVRTVTDDLKVDTRYYEQLIDTQESHGNYRAIIIEIDTPSASSQTLDIIRKTRNNNPGCTIFVVVTFASTLSKTKYYLAGADYCIKVVDTPPEKKLSLFDAFLSESARLNQCGLVLDQDRMCIYGDGKKLEISFVEMSVLEALIQRRLLSHNEIAAVMGLNTKYYDSRAMEKSISRLRSKIKAHYGENIIQNIRGYGYKLSRGLICTGHFQSAKERSNRE</sequence>
<dbReference type="SMART" id="SM00862">
    <property type="entry name" value="Trans_reg_C"/>
    <property type="match status" value="1"/>
</dbReference>
<dbReference type="EMBL" id="OV986001">
    <property type="protein sequence ID" value="CAI2797860.1"/>
    <property type="molecule type" value="Genomic_DNA"/>
</dbReference>
<accession>C3JXM6</accession>
<evidence type="ECO:0000256" key="1">
    <source>
        <dbReference type="ARBA" id="ARBA00023125"/>
    </source>
</evidence>
<organism evidence="4">
    <name type="scientific">Pseudomonas fluorescens (strain SBW25)</name>
    <dbReference type="NCBI Taxonomy" id="216595"/>
    <lineage>
        <taxon>Bacteria</taxon>
        <taxon>Pseudomonadati</taxon>
        <taxon>Pseudomonadota</taxon>
        <taxon>Gammaproteobacteria</taxon>
        <taxon>Pseudomonadales</taxon>
        <taxon>Pseudomonadaceae</taxon>
        <taxon>Pseudomonas</taxon>
    </lineage>
</organism>
<dbReference type="Proteomes" id="UP001152918">
    <property type="component" value="Chromosome"/>
</dbReference>
<dbReference type="CDD" id="cd00383">
    <property type="entry name" value="trans_reg_C"/>
    <property type="match status" value="1"/>
</dbReference>
<dbReference type="GO" id="GO:0003677">
    <property type="term" value="F:DNA binding"/>
    <property type="evidence" value="ECO:0007669"/>
    <property type="project" value="UniProtKB-KW"/>
</dbReference>
<dbReference type="GO" id="GO:0000160">
    <property type="term" value="P:phosphorelay signal transduction system"/>
    <property type="evidence" value="ECO:0007669"/>
    <property type="project" value="InterPro"/>
</dbReference>
<dbReference type="KEGG" id="pfs:PFLU_3655"/>
<proteinExistence type="predicted"/>
<dbReference type="Pfam" id="PF00486">
    <property type="entry name" value="Trans_reg_C"/>
    <property type="match status" value="1"/>
</dbReference>
<gene>
    <name evidence="4" type="ordered locus">PFLU_3655</name>
</gene>
<name>C3JXM6_PSEFS</name>